<evidence type="ECO:0000313" key="4">
    <source>
        <dbReference type="Proteomes" id="UP001595444"/>
    </source>
</evidence>
<name>A0ABV7D1V0_9PROT</name>
<dbReference type="GO" id="GO:0016787">
    <property type="term" value="F:hydrolase activity"/>
    <property type="evidence" value="ECO:0007669"/>
    <property type="project" value="UniProtKB-KW"/>
</dbReference>
<protein>
    <submittedName>
        <fullName evidence="3">Acyl-CoA thioesterase</fullName>
        <ecNumber evidence="3">3.1.2.-</ecNumber>
    </submittedName>
</protein>
<keyword evidence="2 3" id="KW-0378">Hydrolase</keyword>
<evidence type="ECO:0000313" key="3">
    <source>
        <dbReference type="EMBL" id="MFC3050860.1"/>
    </source>
</evidence>
<evidence type="ECO:0000256" key="2">
    <source>
        <dbReference type="ARBA" id="ARBA00022801"/>
    </source>
</evidence>
<keyword evidence="4" id="KW-1185">Reference proteome</keyword>
<reference evidence="4" key="1">
    <citation type="journal article" date="2019" name="Int. J. Syst. Evol. Microbiol.">
        <title>The Global Catalogue of Microorganisms (GCM) 10K type strain sequencing project: providing services to taxonomists for standard genome sequencing and annotation.</title>
        <authorList>
            <consortium name="The Broad Institute Genomics Platform"/>
            <consortium name="The Broad Institute Genome Sequencing Center for Infectious Disease"/>
            <person name="Wu L."/>
            <person name="Ma J."/>
        </authorList>
    </citation>
    <scope>NUCLEOTIDE SEQUENCE [LARGE SCALE GENOMIC DNA]</scope>
    <source>
        <strain evidence="4">KCTC 62164</strain>
    </source>
</reference>
<proteinExistence type="inferred from homology"/>
<dbReference type="PANTHER" id="PTHR31793:SF27">
    <property type="entry name" value="NOVEL THIOESTERASE SUPERFAMILY DOMAIN AND SAPOSIN A-TYPE DOMAIN CONTAINING PROTEIN (0610012H03RIK)"/>
    <property type="match status" value="1"/>
</dbReference>
<evidence type="ECO:0000256" key="1">
    <source>
        <dbReference type="ARBA" id="ARBA00005953"/>
    </source>
</evidence>
<gene>
    <name evidence="3" type="ORF">ACFOKA_02965</name>
</gene>
<comment type="caution">
    <text evidence="3">The sequence shown here is derived from an EMBL/GenBank/DDBJ whole genome shotgun (WGS) entry which is preliminary data.</text>
</comment>
<dbReference type="SUPFAM" id="SSF54637">
    <property type="entry name" value="Thioesterase/thiol ester dehydrase-isomerase"/>
    <property type="match status" value="1"/>
</dbReference>
<dbReference type="EMBL" id="JBHRSL010000002">
    <property type="protein sequence ID" value="MFC3050860.1"/>
    <property type="molecule type" value="Genomic_DNA"/>
</dbReference>
<dbReference type="RefSeq" id="WP_194212469.1">
    <property type="nucleotide sequence ID" value="NZ_CP061205.1"/>
</dbReference>
<dbReference type="Proteomes" id="UP001595444">
    <property type="component" value="Unassembled WGS sequence"/>
</dbReference>
<dbReference type="PANTHER" id="PTHR31793">
    <property type="entry name" value="4-HYDROXYBENZOYL-COA THIOESTERASE FAMILY MEMBER"/>
    <property type="match status" value="1"/>
</dbReference>
<dbReference type="Pfam" id="PF13279">
    <property type="entry name" value="4HBT_2"/>
    <property type="match status" value="1"/>
</dbReference>
<sequence length="146" mass="16588">MGAAQKRLLSSYRHSAEIQTRWMDNDIYGHVNNVVYYSYFDTAVNRFLIEGGVLDIHEGKVIGLVVETGCQYFAPVEFPKKIQAGIGVSRIGNSSVRYEIGLFAEGQNEPVAQGFFIHVYVDKVTRRPTSLPDEFRRLLETIELAW</sequence>
<comment type="similarity">
    <text evidence="1">Belongs to the 4-hydroxybenzoyl-CoA thioesterase family.</text>
</comment>
<dbReference type="EC" id="3.1.2.-" evidence="3"/>
<organism evidence="3 4">
    <name type="scientific">Kordiimonas pumila</name>
    <dbReference type="NCBI Taxonomy" id="2161677"/>
    <lineage>
        <taxon>Bacteria</taxon>
        <taxon>Pseudomonadati</taxon>
        <taxon>Pseudomonadota</taxon>
        <taxon>Alphaproteobacteria</taxon>
        <taxon>Kordiimonadales</taxon>
        <taxon>Kordiimonadaceae</taxon>
        <taxon>Kordiimonas</taxon>
    </lineage>
</organism>
<accession>A0ABV7D1V0</accession>
<dbReference type="InterPro" id="IPR050563">
    <property type="entry name" value="4-hydroxybenzoyl-CoA_TE"/>
</dbReference>
<dbReference type="InterPro" id="IPR029069">
    <property type="entry name" value="HotDog_dom_sf"/>
</dbReference>
<dbReference type="Gene3D" id="3.10.129.10">
    <property type="entry name" value="Hotdog Thioesterase"/>
    <property type="match status" value="1"/>
</dbReference>
<dbReference type="CDD" id="cd00586">
    <property type="entry name" value="4HBT"/>
    <property type="match status" value="1"/>
</dbReference>